<evidence type="ECO:0000256" key="2">
    <source>
        <dbReference type="RuleBase" id="RU362039"/>
    </source>
</evidence>
<dbReference type="STRING" id="1330330.IX53_04490"/>
<dbReference type="AlphaFoldDB" id="A0A0G2ZAR8"/>
<protein>
    <recommendedName>
        <fullName evidence="2">Phosphoesterase</fullName>
        <ecNumber evidence="2">3.1.4.-</ecNumber>
    </recommendedName>
</protein>
<dbReference type="EMBL" id="CP011232">
    <property type="protein sequence ID" value="AKI97191.1"/>
    <property type="molecule type" value="Genomic_DNA"/>
</dbReference>
<evidence type="ECO:0000313" key="5">
    <source>
        <dbReference type="Proteomes" id="UP000035159"/>
    </source>
</evidence>
<dbReference type="InterPro" id="IPR000979">
    <property type="entry name" value="Phosphodiesterase_MJ0936/Vps29"/>
</dbReference>
<dbReference type="OrthoDB" id="9800565at2"/>
<proteinExistence type="inferred from homology"/>
<evidence type="ECO:0000313" key="4">
    <source>
        <dbReference type="EMBL" id="AKI97191.1"/>
    </source>
</evidence>
<dbReference type="SUPFAM" id="SSF56300">
    <property type="entry name" value="Metallo-dependent phosphatases"/>
    <property type="match status" value="1"/>
</dbReference>
<dbReference type="PATRIC" id="fig|1330330.3.peg.902"/>
<name>A0A0G2ZAR8_9BACT</name>
<organism evidence="4 5">
    <name type="scientific">Kosmotoga pacifica</name>
    <dbReference type="NCBI Taxonomy" id="1330330"/>
    <lineage>
        <taxon>Bacteria</taxon>
        <taxon>Thermotogati</taxon>
        <taxon>Thermotogota</taxon>
        <taxon>Thermotogae</taxon>
        <taxon>Kosmotogales</taxon>
        <taxon>Kosmotogaceae</taxon>
        <taxon>Kosmotoga</taxon>
    </lineage>
</organism>
<sequence>MVKRILVVSDTHGSIVRFNRILEISGNVDLIIHAGDYLYHGPRNRIPEGYNPAELGARFKMLRDKLVGVRGNCDADVDLMIMEVNELPWHRLECINSMRFLIYHGHRTVEIDDANVVISGHSHIHELKKHDGKLILNPGSPSLPKDSTSGTFGLIEFGKIMSVYIYDLNGVILKREVLG</sequence>
<dbReference type="Proteomes" id="UP000035159">
    <property type="component" value="Chromosome"/>
</dbReference>
<dbReference type="NCBIfam" id="TIGR00040">
    <property type="entry name" value="yfcE"/>
    <property type="match status" value="1"/>
</dbReference>
<reference evidence="4 5" key="1">
    <citation type="submission" date="2015-04" db="EMBL/GenBank/DDBJ databases">
        <title>Complete Genome Sequence of Kosmotoga pacifica SLHLJ1.</title>
        <authorList>
            <person name="Jiang L.J."/>
            <person name="Shao Z.Z."/>
            <person name="Jebbar M."/>
        </authorList>
    </citation>
    <scope>NUCLEOTIDE SEQUENCE [LARGE SCALE GENOMIC DNA]</scope>
    <source>
        <strain evidence="4 5">SLHLJ1</strain>
    </source>
</reference>
<dbReference type="CDD" id="cd00841">
    <property type="entry name" value="MPP_YfcE"/>
    <property type="match status" value="1"/>
</dbReference>
<dbReference type="GO" id="GO:0016787">
    <property type="term" value="F:hydrolase activity"/>
    <property type="evidence" value="ECO:0007669"/>
    <property type="project" value="UniProtKB-UniRule"/>
</dbReference>
<gene>
    <name evidence="4" type="ORF">IX53_04490</name>
</gene>
<comment type="cofactor">
    <cofactor evidence="2">
        <name>a divalent metal cation</name>
        <dbReference type="ChEBI" id="CHEBI:60240"/>
    </cofactor>
</comment>
<keyword evidence="2" id="KW-0479">Metal-binding</keyword>
<dbReference type="Gene3D" id="3.60.21.10">
    <property type="match status" value="1"/>
</dbReference>
<accession>A0A0G2ZAR8</accession>
<evidence type="ECO:0000259" key="3">
    <source>
        <dbReference type="Pfam" id="PF12850"/>
    </source>
</evidence>
<dbReference type="GO" id="GO:0046872">
    <property type="term" value="F:metal ion binding"/>
    <property type="evidence" value="ECO:0007669"/>
    <property type="project" value="UniProtKB-KW"/>
</dbReference>
<dbReference type="InterPro" id="IPR024654">
    <property type="entry name" value="Calcineurin-like_PHP_lpxH"/>
</dbReference>
<dbReference type="RefSeq" id="WP_047754325.1">
    <property type="nucleotide sequence ID" value="NZ_CAJUHA010000008.1"/>
</dbReference>
<dbReference type="EC" id="3.1.4.-" evidence="2"/>
<dbReference type="NCBIfam" id="NF006988">
    <property type="entry name" value="PRK09453.1"/>
    <property type="match status" value="1"/>
</dbReference>
<feature type="domain" description="Calcineurin-like phosphoesterase" evidence="3">
    <location>
        <begin position="4"/>
        <end position="157"/>
    </location>
</feature>
<evidence type="ECO:0000256" key="1">
    <source>
        <dbReference type="ARBA" id="ARBA00008950"/>
    </source>
</evidence>
<dbReference type="KEGG" id="kpf:IX53_04490"/>
<keyword evidence="5" id="KW-1185">Reference proteome</keyword>
<dbReference type="InterPro" id="IPR041802">
    <property type="entry name" value="MPP_YfcE"/>
</dbReference>
<dbReference type="Pfam" id="PF12850">
    <property type="entry name" value="Metallophos_2"/>
    <property type="match status" value="1"/>
</dbReference>
<dbReference type="PANTHER" id="PTHR11124">
    <property type="entry name" value="VACUOLAR SORTING PROTEIN VPS29"/>
    <property type="match status" value="1"/>
</dbReference>
<dbReference type="InterPro" id="IPR029052">
    <property type="entry name" value="Metallo-depent_PP-like"/>
</dbReference>
<comment type="similarity">
    <text evidence="1 2">Belongs to the metallophosphoesterase superfamily. YfcE family.</text>
</comment>